<keyword evidence="2" id="KW-1185">Reference proteome</keyword>
<reference evidence="1 2" key="1">
    <citation type="submission" date="2018-11" db="EMBL/GenBank/DDBJ databases">
        <title>Neisseria weixii sp. nov. isolated from the rectal contents of plateau pika (Ochotona cruzoniae).</title>
        <authorList>
            <person name="Zhang G."/>
        </authorList>
    </citation>
    <scope>NUCLEOTIDE SEQUENCE [LARGE SCALE GENOMIC DNA]</scope>
    <source>
        <strain evidence="1 2">10009</strain>
    </source>
</reference>
<accession>A0A3N4MHE2</accession>
<sequence length="140" mass="13633">MATYHEAVQTANEHHQKADNWQKGVVALAAVATGLSAPTDSALGIAAATASPAAAYQIGQYFKGLAAQNSDGRLTGAQETARVVAHGVIAAAIAAAGDGNALSAAISAGGADRLLTETAKPPSALPAAATTAKVTATATA</sequence>
<name>A0A3N4MHE2_9NEIS</name>
<dbReference type="EMBL" id="RPFL01000099">
    <property type="protein sequence ID" value="RPD83014.1"/>
    <property type="molecule type" value="Genomic_DNA"/>
</dbReference>
<dbReference type="AlphaFoldDB" id="A0A3N4MHE2"/>
<dbReference type="Proteomes" id="UP000272412">
    <property type="component" value="Unassembled WGS sequence"/>
</dbReference>
<evidence type="ECO:0000313" key="1">
    <source>
        <dbReference type="EMBL" id="RPD83014.1"/>
    </source>
</evidence>
<gene>
    <name evidence="1" type="ORF">EGK74_13810</name>
</gene>
<organism evidence="1 2">
    <name type="scientific">Neisseria weixii</name>
    <dbReference type="NCBI Taxonomy" id="1853276"/>
    <lineage>
        <taxon>Bacteria</taxon>
        <taxon>Pseudomonadati</taxon>
        <taxon>Pseudomonadota</taxon>
        <taxon>Betaproteobacteria</taxon>
        <taxon>Neisseriales</taxon>
        <taxon>Neisseriaceae</taxon>
        <taxon>Neisseria</taxon>
    </lineage>
</organism>
<protein>
    <submittedName>
        <fullName evidence="1">Uncharacterized protein</fullName>
    </submittedName>
</protein>
<proteinExistence type="predicted"/>
<comment type="caution">
    <text evidence="1">The sequence shown here is derived from an EMBL/GenBank/DDBJ whole genome shotgun (WGS) entry which is preliminary data.</text>
</comment>
<evidence type="ECO:0000313" key="2">
    <source>
        <dbReference type="Proteomes" id="UP000272412"/>
    </source>
</evidence>